<dbReference type="RefSeq" id="WP_232178906.1">
    <property type="nucleotide sequence ID" value="NZ_JAJPWV010000006.1"/>
</dbReference>
<dbReference type="EMBL" id="JAJPWV010000006">
    <property type="protein sequence ID" value="MCD8742349.1"/>
    <property type="molecule type" value="Genomic_DNA"/>
</dbReference>
<comment type="caution">
    <text evidence="1">The sequence shown here is derived from an EMBL/GenBank/DDBJ whole genome shotgun (WGS) entry which is preliminary data.</text>
</comment>
<dbReference type="Proteomes" id="UP001199919">
    <property type="component" value="Unassembled WGS sequence"/>
</dbReference>
<name>A0ABS8U8M8_9SPHI</name>
<evidence type="ECO:0000313" key="1">
    <source>
        <dbReference type="EMBL" id="MCD8742349.1"/>
    </source>
</evidence>
<proteinExistence type="predicted"/>
<gene>
    <name evidence="1" type="ORF">LT679_17195</name>
</gene>
<sequence>MKRVFIALMLIMGLQPAFAQMRFLPKFVRKMLFEQDSSKHSSFFILPVLSSAPETGFEGGGSALYSFYTDTLNEGTRVSNIFGYATVTTKGQSRFSLSTNYWTPQNKYHYTATISYINFPFDYFGTGNETNKANLDRLGQKRLRINLTAEKRVSKNIYLGLSAGGLDYKFTDKEPGGIYQNLQRSEQPGGGSILFAGPSFVFDDRNNNTYTTKGAVVTAYFNFMKGMFSNNDYRGGLFNIEYAQFFPLSKKLVLGFNAQEQSLVGSREPFYLLPALGNDEIMRGYYNGRFRDRNLIAAQTELRYRISNRFGIVGFGGAGKVFNNSFNFDGLKPSYGLGGRYFFDVEKGLSMRVDYALGEKRPGESRQSGLYLSLAEAF</sequence>
<protein>
    <submittedName>
        <fullName evidence="1">Polymerase</fullName>
    </submittedName>
</protein>
<reference evidence="1 2" key="1">
    <citation type="submission" date="2021-12" db="EMBL/GenBank/DDBJ databases">
        <title>Mucilaginibacter roseus genome.</title>
        <authorList>
            <person name="Ferreira J.R."/>
            <person name="Newman J.D."/>
        </authorList>
    </citation>
    <scope>NUCLEOTIDE SEQUENCE [LARGE SCALE GENOMIC DNA]</scope>
    <source>
        <strain evidence="1 2">LMG 28454</strain>
    </source>
</reference>
<organism evidence="1 2">
    <name type="scientific">Mucilaginibacter roseus</name>
    <dbReference type="NCBI Taxonomy" id="1528868"/>
    <lineage>
        <taxon>Bacteria</taxon>
        <taxon>Pseudomonadati</taxon>
        <taxon>Bacteroidota</taxon>
        <taxon>Sphingobacteriia</taxon>
        <taxon>Sphingobacteriales</taxon>
        <taxon>Sphingobacteriaceae</taxon>
        <taxon>Mucilaginibacter</taxon>
    </lineage>
</organism>
<keyword evidence="2" id="KW-1185">Reference proteome</keyword>
<accession>A0ABS8U8M8</accession>
<evidence type="ECO:0000313" key="2">
    <source>
        <dbReference type="Proteomes" id="UP001199919"/>
    </source>
</evidence>
<dbReference type="Gene3D" id="2.40.160.50">
    <property type="entry name" value="membrane protein fhac: a member of the omp85/tpsb transporter family"/>
    <property type="match status" value="1"/>
</dbReference>